<protein>
    <submittedName>
        <fullName evidence="2">Unannotated protein</fullName>
    </submittedName>
</protein>
<dbReference type="EMBL" id="CAEZUP010000150">
    <property type="protein sequence ID" value="CAB4625894.1"/>
    <property type="molecule type" value="Genomic_DNA"/>
</dbReference>
<organism evidence="2">
    <name type="scientific">freshwater metagenome</name>
    <dbReference type="NCBI Taxonomy" id="449393"/>
    <lineage>
        <taxon>unclassified sequences</taxon>
        <taxon>metagenomes</taxon>
        <taxon>ecological metagenomes</taxon>
    </lineage>
</organism>
<dbReference type="Pfam" id="PF20058">
    <property type="entry name" value="DUF6457"/>
    <property type="match status" value="1"/>
</dbReference>
<dbReference type="AlphaFoldDB" id="A0A6J6IN37"/>
<proteinExistence type="predicted"/>
<reference evidence="2" key="1">
    <citation type="submission" date="2020-05" db="EMBL/GenBank/DDBJ databases">
        <authorList>
            <person name="Chiriac C."/>
            <person name="Salcher M."/>
            <person name="Ghai R."/>
            <person name="Kavagutti S V."/>
        </authorList>
    </citation>
    <scope>NUCLEOTIDE SEQUENCE</scope>
</reference>
<name>A0A6J6IN37_9ZZZZ</name>
<feature type="domain" description="DUF6457" evidence="1">
    <location>
        <begin position="6"/>
        <end position="69"/>
    </location>
</feature>
<sequence>MAETQMTGSEWIRKFADELGVEPLTDDEIEALLDLAGVAAHASERLAAPLTCYLVGRAGIAPADALRTANTLAAT</sequence>
<gene>
    <name evidence="2" type="ORF">UFOPK1835_02136</name>
</gene>
<accession>A0A6J6IN37</accession>
<dbReference type="InterPro" id="IPR045598">
    <property type="entry name" value="DUF6457"/>
</dbReference>
<evidence type="ECO:0000259" key="1">
    <source>
        <dbReference type="Pfam" id="PF20058"/>
    </source>
</evidence>
<evidence type="ECO:0000313" key="2">
    <source>
        <dbReference type="EMBL" id="CAB4625894.1"/>
    </source>
</evidence>